<proteinExistence type="predicted"/>
<accession>A0A9D2D6K7</accession>
<dbReference type="Pfam" id="PF14056">
    <property type="entry name" value="DUF4250"/>
    <property type="match status" value="1"/>
</dbReference>
<evidence type="ECO:0000313" key="2">
    <source>
        <dbReference type="Proteomes" id="UP000824025"/>
    </source>
</evidence>
<comment type="caution">
    <text evidence="1">The sequence shown here is derived from an EMBL/GenBank/DDBJ whole genome shotgun (WGS) entry which is preliminary data.</text>
</comment>
<sequence length="58" mass="6439">MQLPQDPAVLLSYVNMKLRDSYPSLAALCDDLGADEEKLRAALAAAGYEYDEKTNSFR</sequence>
<evidence type="ECO:0000313" key="1">
    <source>
        <dbReference type="EMBL" id="HIZ09449.1"/>
    </source>
</evidence>
<reference evidence="1" key="1">
    <citation type="journal article" date="2021" name="PeerJ">
        <title>Extensive microbial diversity within the chicken gut microbiome revealed by metagenomics and culture.</title>
        <authorList>
            <person name="Gilroy R."/>
            <person name="Ravi A."/>
            <person name="Getino M."/>
            <person name="Pursley I."/>
            <person name="Horton D.L."/>
            <person name="Alikhan N.F."/>
            <person name="Baker D."/>
            <person name="Gharbi K."/>
            <person name="Hall N."/>
            <person name="Watson M."/>
            <person name="Adriaenssens E.M."/>
            <person name="Foster-Nyarko E."/>
            <person name="Jarju S."/>
            <person name="Secka A."/>
            <person name="Antonio M."/>
            <person name="Oren A."/>
            <person name="Chaudhuri R.R."/>
            <person name="La Ragione R."/>
            <person name="Hildebrand F."/>
            <person name="Pallen M.J."/>
        </authorList>
    </citation>
    <scope>NUCLEOTIDE SEQUENCE</scope>
    <source>
        <strain evidence="1">CHK192-19661</strain>
    </source>
</reference>
<dbReference type="EMBL" id="DXCF01000016">
    <property type="protein sequence ID" value="HIZ09449.1"/>
    <property type="molecule type" value="Genomic_DNA"/>
</dbReference>
<dbReference type="Proteomes" id="UP000824025">
    <property type="component" value="Unassembled WGS sequence"/>
</dbReference>
<name>A0A9D2D6K7_9FIRM</name>
<reference evidence="1" key="2">
    <citation type="submission" date="2021-04" db="EMBL/GenBank/DDBJ databases">
        <authorList>
            <person name="Gilroy R."/>
        </authorList>
    </citation>
    <scope>NUCLEOTIDE SEQUENCE</scope>
    <source>
        <strain evidence="1">CHK192-19661</strain>
    </source>
</reference>
<dbReference type="AlphaFoldDB" id="A0A9D2D6K7"/>
<dbReference type="InterPro" id="IPR025346">
    <property type="entry name" value="DUF4250"/>
</dbReference>
<gene>
    <name evidence="1" type="ORF">H9726_03065</name>
</gene>
<protein>
    <submittedName>
        <fullName evidence="1">DUF4250 domain-containing protein</fullName>
    </submittedName>
</protein>
<organism evidence="1 2">
    <name type="scientific">Candidatus Borkfalkia avicola</name>
    <dbReference type="NCBI Taxonomy" id="2838503"/>
    <lineage>
        <taxon>Bacteria</taxon>
        <taxon>Bacillati</taxon>
        <taxon>Bacillota</taxon>
        <taxon>Clostridia</taxon>
        <taxon>Christensenellales</taxon>
        <taxon>Christensenellaceae</taxon>
        <taxon>Candidatus Borkfalkia</taxon>
    </lineage>
</organism>